<feature type="compositionally biased region" description="Basic and acidic residues" evidence="1">
    <location>
        <begin position="811"/>
        <end position="828"/>
    </location>
</feature>
<feature type="region of interest" description="Disordered" evidence="1">
    <location>
        <begin position="755"/>
        <end position="774"/>
    </location>
</feature>
<dbReference type="EMBL" id="KI925461">
    <property type="protein sequence ID" value="ETW79065.1"/>
    <property type="molecule type" value="Genomic_DNA"/>
</dbReference>
<evidence type="ECO:0000256" key="1">
    <source>
        <dbReference type="SAM" id="MobiDB-lite"/>
    </source>
</evidence>
<gene>
    <name evidence="2" type="ORF">HETIRDRAFT_445826</name>
</gene>
<dbReference type="HOGENOM" id="CLU_012231_0_0_1"/>
<protein>
    <recommendedName>
        <fullName evidence="4">Myosin-binding domain-containing protein</fullName>
    </recommendedName>
</protein>
<feature type="region of interest" description="Disordered" evidence="1">
    <location>
        <begin position="665"/>
        <end position="708"/>
    </location>
</feature>
<feature type="region of interest" description="Disordered" evidence="1">
    <location>
        <begin position="781"/>
        <end position="830"/>
    </location>
</feature>
<dbReference type="KEGG" id="hir:HETIRDRAFT_445826"/>
<feature type="region of interest" description="Disordered" evidence="1">
    <location>
        <begin position="308"/>
        <end position="327"/>
    </location>
</feature>
<dbReference type="AlphaFoldDB" id="W4K148"/>
<name>W4K148_HETIT</name>
<evidence type="ECO:0000313" key="2">
    <source>
        <dbReference type="EMBL" id="ETW79065.1"/>
    </source>
</evidence>
<organism evidence="2 3">
    <name type="scientific">Heterobasidion irregulare (strain TC 32-1)</name>
    <dbReference type="NCBI Taxonomy" id="747525"/>
    <lineage>
        <taxon>Eukaryota</taxon>
        <taxon>Fungi</taxon>
        <taxon>Dikarya</taxon>
        <taxon>Basidiomycota</taxon>
        <taxon>Agaricomycotina</taxon>
        <taxon>Agaricomycetes</taxon>
        <taxon>Russulales</taxon>
        <taxon>Bondarzewiaceae</taxon>
        <taxon>Heterobasidion</taxon>
        <taxon>Heterobasidion annosum species complex</taxon>
    </lineage>
</organism>
<reference evidence="2 3" key="1">
    <citation type="journal article" date="2012" name="New Phytol.">
        <title>Insight into trade-off between wood decay and parasitism from the genome of a fungal forest pathogen.</title>
        <authorList>
            <person name="Olson A."/>
            <person name="Aerts A."/>
            <person name="Asiegbu F."/>
            <person name="Belbahri L."/>
            <person name="Bouzid O."/>
            <person name="Broberg A."/>
            <person name="Canback B."/>
            <person name="Coutinho P.M."/>
            <person name="Cullen D."/>
            <person name="Dalman K."/>
            <person name="Deflorio G."/>
            <person name="van Diepen L.T."/>
            <person name="Dunand C."/>
            <person name="Duplessis S."/>
            <person name="Durling M."/>
            <person name="Gonthier P."/>
            <person name="Grimwood J."/>
            <person name="Fossdal C.G."/>
            <person name="Hansson D."/>
            <person name="Henrissat B."/>
            <person name="Hietala A."/>
            <person name="Himmelstrand K."/>
            <person name="Hoffmeister D."/>
            <person name="Hogberg N."/>
            <person name="James T.Y."/>
            <person name="Karlsson M."/>
            <person name="Kohler A."/>
            <person name="Kues U."/>
            <person name="Lee Y.H."/>
            <person name="Lin Y.C."/>
            <person name="Lind M."/>
            <person name="Lindquist E."/>
            <person name="Lombard V."/>
            <person name="Lucas S."/>
            <person name="Lunden K."/>
            <person name="Morin E."/>
            <person name="Murat C."/>
            <person name="Park J."/>
            <person name="Raffaello T."/>
            <person name="Rouze P."/>
            <person name="Salamov A."/>
            <person name="Schmutz J."/>
            <person name="Solheim H."/>
            <person name="Stahlberg J."/>
            <person name="Velez H."/>
            <person name="de Vries R.P."/>
            <person name="Wiebenga A."/>
            <person name="Woodward S."/>
            <person name="Yakovlev I."/>
            <person name="Garbelotto M."/>
            <person name="Martin F."/>
            <person name="Grigoriev I.V."/>
            <person name="Stenlid J."/>
        </authorList>
    </citation>
    <scope>NUCLEOTIDE SEQUENCE [LARGE SCALE GENOMIC DNA]</scope>
    <source>
        <strain evidence="2 3">TC 32-1</strain>
    </source>
</reference>
<keyword evidence="3" id="KW-1185">Reference proteome</keyword>
<feature type="region of interest" description="Disordered" evidence="1">
    <location>
        <begin position="539"/>
        <end position="559"/>
    </location>
</feature>
<feature type="compositionally biased region" description="Polar residues" evidence="1">
    <location>
        <begin position="432"/>
        <end position="459"/>
    </location>
</feature>
<proteinExistence type="predicted"/>
<dbReference type="RefSeq" id="XP_009549334.1">
    <property type="nucleotide sequence ID" value="XM_009551039.1"/>
</dbReference>
<evidence type="ECO:0000313" key="3">
    <source>
        <dbReference type="Proteomes" id="UP000030671"/>
    </source>
</evidence>
<feature type="compositionally biased region" description="Acidic residues" evidence="1">
    <location>
        <begin position="878"/>
        <end position="888"/>
    </location>
</feature>
<dbReference type="GeneID" id="20675649"/>
<feature type="compositionally biased region" description="Acidic residues" evidence="1">
    <location>
        <begin position="676"/>
        <end position="690"/>
    </location>
</feature>
<feature type="compositionally biased region" description="Acidic residues" evidence="1">
    <location>
        <begin position="384"/>
        <end position="397"/>
    </location>
</feature>
<dbReference type="InParanoid" id="W4K148"/>
<dbReference type="Proteomes" id="UP000030671">
    <property type="component" value="Unassembled WGS sequence"/>
</dbReference>
<dbReference type="eggNOG" id="ENOG502SKF2">
    <property type="taxonomic scope" value="Eukaryota"/>
</dbReference>
<feature type="region of interest" description="Disordered" evidence="1">
    <location>
        <begin position="359"/>
        <end position="459"/>
    </location>
</feature>
<evidence type="ECO:0008006" key="4">
    <source>
        <dbReference type="Google" id="ProtNLM"/>
    </source>
</evidence>
<feature type="region of interest" description="Disordered" evidence="1">
    <location>
        <begin position="845"/>
        <end position="888"/>
    </location>
</feature>
<sequence length="888" mass="97137">MAQPVFEEHPLENYLRQSGEGVEAMPGGMSDIQVHDEVTLDDGDDPGEDIMYMLPPQVVQCLELVQTLLSSRKLAASGREFAERFKYLVISSSLLSSSLSSPPSSRRRSFEPQIPGEIISLNDPDSDRRLYDSEPSNEGLRPSRSGHSPSQPSPPSPESYLSAILLCLSTLSLFSGSFLLAILFATTLYYFRTQNLDMAHKPDQMTPTLNTLDELTAASHVWDSAVHEAISVLEKDERSVFYGPTSPSSPSASIRVALHSSLHTTQTQSDNVRQLLAALTSPVEFSQLSEMYAPPSPIKAALTLNTNDRPLSFPPRQRTISAPSDKRMTWNGSYAALASHGSPTKQVLRKRENRRSDLSALLNPSGSHTSSMSAPTSPNTLEGVQEEDGFRDYDEESPVPPEERGEFGMTALGIQRRRRRAGRQSLGLLPSPSHTAPPTLRVTSNTPSISSSTRFTTMQKTRHPLSLSALHHALQGALASKRYAASHLLALRFDEQDDDSYWDDVRAVMALLTSTLADASARLIEALDLAEQQRLRDENPSPLLGETSEPNSPTALSPPRLRNRMSRIETARSFAPMPSQLSRFAIHVDAISEALHDAHGYLEHCVAALREGRGTSLLDGDIFQGAPLAHPESLQDSPVLKAYERLRRELGIALRECERGREKLLDIVSPPRVPEDGDGPEDVDGEEEDVPLLGPDGGSDDSDKTDSLRVSHHRMNPSLDAVIVHRGGLTQDDATMHLLLSASTEQLPPPGIEQVFEADTGLSPSFTRERSKLTREERIRIAKARRERSSLGSSNTSGGGAGLGIGSSSDEEGRDRPSSDLELRRERWGPGGDVVQELKDVIWKVGEKRRRMTESRSGGGAETAQMVFAAPAPPVVEQPEETNENLAS</sequence>
<dbReference type="OrthoDB" id="21151at2759"/>
<feature type="compositionally biased region" description="Polar residues" evidence="1">
    <location>
        <begin position="362"/>
        <end position="382"/>
    </location>
</feature>
<accession>W4K148</accession>
<feature type="region of interest" description="Disordered" evidence="1">
    <location>
        <begin position="96"/>
        <end position="155"/>
    </location>
</feature>